<comment type="caution">
    <text evidence="2">The sequence shown here is derived from an EMBL/GenBank/DDBJ whole genome shotgun (WGS) entry which is preliminary data.</text>
</comment>
<evidence type="ECO:0000256" key="1">
    <source>
        <dbReference type="ARBA" id="ARBA00006484"/>
    </source>
</evidence>
<dbReference type="SUPFAM" id="SSF51735">
    <property type="entry name" value="NAD(P)-binding Rossmann-fold domains"/>
    <property type="match status" value="1"/>
</dbReference>
<dbReference type="PRINTS" id="PR00081">
    <property type="entry name" value="GDHRDH"/>
</dbReference>
<dbReference type="STRING" id="497964.CfE428DRAFT_2544"/>
<comment type="similarity">
    <text evidence="1">Belongs to the short-chain dehydrogenases/reductases (SDR) family.</text>
</comment>
<evidence type="ECO:0000313" key="2">
    <source>
        <dbReference type="EMBL" id="EDY19955.1"/>
    </source>
</evidence>
<dbReference type="InterPro" id="IPR036291">
    <property type="entry name" value="NAD(P)-bd_dom_sf"/>
</dbReference>
<gene>
    <name evidence="2" type="ORF">CfE428DRAFT_2544</name>
</gene>
<dbReference type="PANTHER" id="PTHR42760">
    <property type="entry name" value="SHORT-CHAIN DEHYDROGENASES/REDUCTASES FAMILY MEMBER"/>
    <property type="match status" value="1"/>
</dbReference>
<dbReference type="Gene3D" id="3.40.50.720">
    <property type="entry name" value="NAD(P)-binding Rossmann-like Domain"/>
    <property type="match status" value="1"/>
</dbReference>
<organism evidence="2 3">
    <name type="scientific">Chthoniobacter flavus Ellin428</name>
    <dbReference type="NCBI Taxonomy" id="497964"/>
    <lineage>
        <taxon>Bacteria</taxon>
        <taxon>Pseudomonadati</taxon>
        <taxon>Verrucomicrobiota</taxon>
        <taxon>Spartobacteria</taxon>
        <taxon>Chthoniobacterales</taxon>
        <taxon>Chthoniobacteraceae</taxon>
        <taxon>Chthoniobacter</taxon>
    </lineage>
</organism>
<sequence length="267" mass="29040">MRIIITGTSAGIGEYLAGRLAEAGHEIWGLARSTQKAAFATSVCDVSQWEQVERARDEVAQRWSHVDAIICGAAIQGAIGPAMQVDPRKWSHTLRVDLDGTYFVFRAFWELLRQSPQRTKVICFAGGGATNARPNFSAYAVAKTAVVRLVETLAVEWKDNAVDINAISPGAINTAMTRETVSMGPELAGCAEFEGAQRRLAEGAQSIEKVHGIVEFLLSGKSDGITGRLLSAQWDDWAGLPAHAAQLAESEIYQLRRILPEERGSKF</sequence>
<protein>
    <submittedName>
        <fullName evidence="2">Short-chain dehydrogenase/reductase SDR</fullName>
    </submittedName>
</protein>
<dbReference type="Proteomes" id="UP000005824">
    <property type="component" value="Unassembled WGS sequence"/>
</dbReference>
<accession>B4D0U3</accession>
<evidence type="ECO:0000313" key="3">
    <source>
        <dbReference type="Proteomes" id="UP000005824"/>
    </source>
</evidence>
<proteinExistence type="inferred from homology"/>
<dbReference type="eggNOG" id="COG0300">
    <property type="taxonomic scope" value="Bacteria"/>
</dbReference>
<dbReference type="RefSeq" id="WP_006979869.1">
    <property type="nucleotide sequence ID" value="NZ_ABVL01000006.1"/>
</dbReference>
<dbReference type="CDD" id="cd05233">
    <property type="entry name" value="SDR_c"/>
    <property type="match status" value="1"/>
</dbReference>
<dbReference type="AlphaFoldDB" id="B4D0U3"/>
<dbReference type="Pfam" id="PF13561">
    <property type="entry name" value="adh_short_C2"/>
    <property type="match status" value="1"/>
</dbReference>
<dbReference type="InParanoid" id="B4D0U3"/>
<reference evidence="2 3" key="1">
    <citation type="journal article" date="2011" name="J. Bacteriol.">
        <title>Genome sequence of Chthoniobacter flavus Ellin428, an aerobic heterotrophic soil bacterium.</title>
        <authorList>
            <person name="Kant R."/>
            <person name="van Passel M.W."/>
            <person name="Palva A."/>
            <person name="Lucas S."/>
            <person name="Lapidus A."/>
            <person name="Glavina Del Rio T."/>
            <person name="Dalin E."/>
            <person name="Tice H."/>
            <person name="Bruce D."/>
            <person name="Goodwin L."/>
            <person name="Pitluck S."/>
            <person name="Larimer F.W."/>
            <person name="Land M.L."/>
            <person name="Hauser L."/>
            <person name="Sangwan P."/>
            <person name="de Vos W.M."/>
            <person name="Janssen P.H."/>
            <person name="Smidt H."/>
        </authorList>
    </citation>
    <scope>NUCLEOTIDE SEQUENCE [LARGE SCALE GENOMIC DNA]</scope>
    <source>
        <strain evidence="2 3">Ellin428</strain>
    </source>
</reference>
<name>B4D0U3_9BACT</name>
<dbReference type="EMBL" id="ABVL01000006">
    <property type="protein sequence ID" value="EDY19955.1"/>
    <property type="molecule type" value="Genomic_DNA"/>
</dbReference>
<dbReference type="InterPro" id="IPR002347">
    <property type="entry name" value="SDR_fam"/>
</dbReference>
<keyword evidence="3" id="KW-1185">Reference proteome</keyword>
<dbReference type="GO" id="GO:0016616">
    <property type="term" value="F:oxidoreductase activity, acting on the CH-OH group of donors, NAD or NADP as acceptor"/>
    <property type="evidence" value="ECO:0007669"/>
    <property type="project" value="TreeGrafter"/>
</dbReference>